<comment type="caution">
    <text evidence="1">The sequence shown here is derived from an EMBL/GenBank/DDBJ whole genome shotgun (WGS) entry which is preliminary data.</text>
</comment>
<gene>
    <name evidence="1" type="ORF">LOK49_LG10G01617</name>
</gene>
<proteinExistence type="predicted"/>
<dbReference type="EMBL" id="CM045767">
    <property type="protein sequence ID" value="KAI7997694.1"/>
    <property type="molecule type" value="Genomic_DNA"/>
</dbReference>
<organism evidence="1 2">
    <name type="scientific">Camellia lanceoleosa</name>
    <dbReference type="NCBI Taxonomy" id="1840588"/>
    <lineage>
        <taxon>Eukaryota</taxon>
        <taxon>Viridiplantae</taxon>
        <taxon>Streptophyta</taxon>
        <taxon>Embryophyta</taxon>
        <taxon>Tracheophyta</taxon>
        <taxon>Spermatophyta</taxon>
        <taxon>Magnoliopsida</taxon>
        <taxon>eudicotyledons</taxon>
        <taxon>Gunneridae</taxon>
        <taxon>Pentapetalae</taxon>
        <taxon>asterids</taxon>
        <taxon>Ericales</taxon>
        <taxon>Theaceae</taxon>
        <taxon>Camellia</taxon>
    </lineage>
</organism>
<sequence length="170" mass="18764">MKLIGEAAQHKRKKDGSNSNSARTSPSKLEDSEFVNNSLLATMTGDFDDHGILCDSAPSLFSHYIHCVALNSSASLAWFFSNLVLRLENSFRFFSIQCQEGVGSGGWFGASMGLLRIIKVGQKLKEQWAMSFGRLFWSAVGLHLPVICSWLQVVGLHLHPPLEVFCLCVS</sequence>
<accession>A0ACC0GA39</accession>
<evidence type="ECO:0000313" key="1">
    <source>
        <dbReference type="EMBL" id="KAI7997694.1"/>
    </source>
</evidence>
<name>A0ACC0GA39_9ERIC</name>
<evidence type="ECO:0000313" key="2">
    <source>
        <dbReference type="Proteomes" id="UP001060215"/>
    </source>
</evidence>
<protein>
    <submittedName>
        <fullName evidence="1">Uncharacterized protein</fullName>
    </submittedName>
</protein>
<keyword evidence="2" id="KW-1185">Reference proteome</keyword>
<reference evidence="1 2" key="1">
    <citation type="journal article" date="2022" name="Plant J.">
        <title>Chromosome-level genome of Camellia lanceoleosa provides a valuable resource for understanding genome evolution and self-incompatibility.</title>
        <authorList>
            <person name="Gong W."/>
            <person name="Xiao S."/>
            <person name="Wang L."/>
            <person name="Liao Z."/>
            <person name="Chang Y."/>
            <person name="Mo W."/>
            <person name="Hu G."/>
            <person name="Li W."/>
            <person name="Zhao G."/>
            <person name="Zhu H."/>
            <person name="Hu X."/>
            <person name="Ji K."/>
            <person name="Xiang X."/>
            <person name="Song Q."/>
            <person name="Yuan D."/>
            <person name="Jin S."/>
            <person name="Zhang L."/>
        </authorList>
    </citation>
    <scope>NUCLEOTIDE SEQUENCE [LARGE SCALE GENOMIC DNA]</scope>
    <source>
        <strain evidence="1">SQ_2022a</strain>
    </source>
</reference>
<dbReference type="Proteomes" id="UP001060215">
    <property type="component" value="Chromosome 10"/>
</dbReference>